<evidence type="ECO:0000313" key="2">
    <source>
        <dbReference type="Proteomes" id="UP000250086"/>
    </source>
</evidence>
<sequence length="235" mass="24565">MAVQPINITLTTAGLNEIINAEKNGTAPVLLQTVKFSDTDQTVDVNTSQLTNEVASVTTLSGANVGDGIIHILARDESAAVYSVRAFGIYTDNGTLFGVYSQAEPIIQKVGASIAELAIDFLVQGFKPTSVTFGDANFLNPPATTETAGVAEIATSDEVKLGNSGNTIVTPATLSRHLKDDLGLDTATMPPGGYGGAITALQDELKKGKVEFVASAPSEKQPNTLYVEPFNGEVF</sequence>
<evidence type="ECO:0008006" key="3">
    <source>
        <dbReference type="Google" id="ProtNLM"/>
    </source>
</evidence>
<gene>
    <name evidence="1" type="ORF">NCTC13093_01527</name>
</gene>
<name>A0A2X0WUE2_9GAMM</name>
<keyword evidence="2" id="KW-1185">Reference proteome</keyword>
<proteinExistence type="predicted"/>
<dbReference type="RefSeq" id="WP_113744235.1">
    <property type="nucleotide sequence ID" value="NZ_UAPV01000001.1"/>
</dbReference>
<protein>
    <recommendedName>
        <fullName evidence="3">Phage tail protein</fullName>
    </recommendedName>
</protein>
<dbReference type="Proteomes" id="UP000250086">
    <property type="component" value="Unassembled WGS sequence"/>
</dbReference>
<dbReference type="AlphaFoldDB" id="A0A2X0WUE2"/>
<organism evidence="1 2">
    <name type="scientific">Anaerobiospirillum thomasii</name>
    <dbReference type="NCBI Taxonomy" id="179995"/>
    <lineage>
        <taxon>Bacteria</taxon>
        <taxon>Pseudomonadati</taxon>
        <taxon>Pseudomonadota</taxon>
        <taxon>Gammaproteobacteria</taxon>
        <taxon>Aeromonadales</taxon>
        <taxon>Succinivibrionaceae</taxon>
        <taxon>Anaerobiospirillum</taxon>
    </lineage>
</organism>
<dbReference type="EMBL" id="UAPV01000001">
    <property type="protein sequence ID" value="SPT70122.1"/>
    <property type="molecule type" value="Genomic_DNA"/>
</dbReference>
<reference evidence="1 2" key="1">
    <citation type="submission" date="2018-06" db="EMBL/GenBank/DDBJ databases">
        <authorList>
            <consortium name="Pathogen Informatics"/>
            <person name="Doyle S."/>
        </authorList>
    </citation>
    <scope>NUCLEOTIDE SEQUENCE [LARGE SCALE GENOMIC DNA]</scope>
    <source>
        <strain evidence="1 2">NCTC13093</strain>
    </source>
</reference>
<accession>A0A2X0WUE2</accession>
<evidence type="ECO:0000313" key="1">
    <source>
        <dbReference type="EMBL" id="SPT70122.1"/>
    </source>
</evidence>